<protein>
    <recommendedName>
        <fullName evidence="5">tRNA/tmRNA (uracil-C(5))-methyltransferase</fullName>
        <ecNumber evidence="5">2.1.1.35</ecNumber>
    </recommendedName>
    <alternativeName>
        <fullName evidence="5">tRNA (uracil(54)-C(5))-methyltransferase</fullName>
    </alternativeName>
    <alternativeName>
        <fullName evidence="5">tRNA(m5U54)-methyltransferase</fullName>
        <shortName evidence="5">RUMT</shortName>
    </alternativeName>
    <alternativeName>
        <fullName evidence="5">tmRNA (uracil(341)-C(5))-methyltransferase</fullName>
    </alternativeName>
</protein>
<dbReference type="Gene3D" id="3.40.50.150">
    <property type="entry name" value="Vaccinia Virus protein VP39"/>
    <property type="match status" value="1"/>
</dbReference>
<evidence type="ECO:0000313" key="9">
    <source>
        <dbReference type="Proteomes" id="UP000619761"/>
    </source>
</evidence>
<reference evidence="9" key="1">
    <citation type="journal article" date="2019" name="Int. J. Syst. Evol. Microbiol.">
        <title>The Global Catalogue of Microorganisms (GCM) 10K type strain sequencing project: providing services to taxonomists for standard genome sequencing and annotation.</title>
        <authorList>
            <consortium name="The Broad Institute Genomics Platform"/>
            <consortium name="The Broad Institute Genome Sequencing Center for Infectious Disease"/>
            <person name="Wu L."/>
            <person name="Ma J."/>
        </authorList>
    </citation>
    <scope>NUCLEOTIDE SEQUENCE [LARGE SCALE GENOMIC DNA]</scope>
    <source>
        <strain evidence="9">KCTC 32239</strain>
    </source>
</reference>
<dbReference type="PROSITE" id="PS51687">
    <property type="entry name" value="SAM_MT_RNA_M5U"/>
    <property type="match status" value="1"/>
</dbReference>
<dbReference type="NCBIfam" id="TIGR02143">
    <property type="entry name" value="trmA_only"/>
    <property type="match status" value="1"/>
</dbReference>
<dbReference type="InterPro" id="IPR030391">
    <property type="entry name" value="MeTrfase_TrmA_CS"/>
</dbReference>
<dbReference type="EMBL" id="BMYZ01000001">
    <property type="protein sequence ID" value="GGY70010.1"/>
    <property type="molecule type" value="Genomic_DNA"/>
</dbReference>
<dbReference type="SUPFAM" id="SSF53335">
    <property type="entry name" value="S-adenosyl-L-methionine-dependent methyltransferases"/>
    <property type="match status" value="1"/>
</dbReference>
<dbReference type="InterPro" id="IPR029063">
    <property type="entry name" value="SAM-dependent_MTases_sf"/>
</dbReference>
<sequence length="364" mass="42019">MNSRQYTQVEYQAQLAEKIAIFKHDFAEFSFPEPVIFESAEKHFRMRAEFRIWHKGPVSTYCMFTDDEFKRAYDISEFPIGSALMNRLMTELMTEINANEILRTKLFQIDFLTTLSGQALISLIYHRKLDDEWISAARDIQTKLNIFIIGRSKGQKIVVEQDFVIEQLNVCGKQFRYQQIESGFTQPNAGVCEKMLTWAVEKSRNWGGDLIELYCGNGNFTLPLSQNFNRVLATELAKPSVKSALYNMELNQVNNVSIARLSSEDFSQAMDKVRSFNRLEGIDLDSYTFSSIFVDPPRSGMDPHTTSITQRYDNIMYISCNPATLRENLKTIVQTHDITNVALFDQFPYTHHLEVGVTLRKRAK</sequence>
<feature type="binding site" evidence="5">
    <location>
        <position position="219"/>
    </location>
    <ligand>
        <name>S-adenosyl-L-methionine</name>
        <dbReference type="ChEBI" id="CHEBI:59789"/>
    </ligand>
</feature>
<dbReference type="InterPro" id="IPR011869">
    <property type="entry name" value="TrmA_MeTrfase"/>
</dbReference>
<evidence type="ECO:0000256" key="2">
    <source>
        <dbReference type="ARBA" id="ARBA00022679"/>
    </source>
</evidence>
<dbReference type="EC" id="2.1.1.35" evidence="5"/>
<dbReference type="PANTHER" id="PTHR47790:SF2">
    <property type="entry name" value="TRNA_TMRNA (URACIL-C(5))-METHYLTRANSFERASE"/>
    <property type="match status" value="1"/>
</dbReference>
<feature type="binding site" evidence="5 6">
    <location>
        <position position="235"/>
    </location>
    <ligand>
        <name>S-adenosyl-L-methionine</name>
        <dbReference type="ChEBI" id="CHEBI:59789"/>
    </ligand>
</feature>
<evidence type="ECO:0000313" key="8">
    <source>
        <dbReference type="EMBL" id="GGY70010.1"/>
    </source>
</evidence>
<gene>
    <name evidence="5 8" type="primary">trmA</name>
    <name evidence="8" type="ORF">GCM10011613_12990</name>
</gene>
<name>A0ABQ3B0B6_9GAMM</name>
<feature type="active site" description="Proton acceptor" evidence="5">
    <location>
        <position position="354"/>
    </location>
</feature>
<dbReference type="PROSITE" id="PS01230">
    <property type="entry name" value="TRMA_1"/>
    <property type="match status" value="1"/>
</dbReference>
<feature type="binding site" evidence="5 6">
    <location>
        <position position="295"/>
    </location>
    <ligand>
        <name>S-adenosyl-L-methionine</name>
        <dbReference type="ChEBI" id="CHEBI:59789"/>
    </ligand>
</feature>
<feature type="active site" description="Nucleophile" evidence="5 6">
    <location>
        <position position="320"/>
    </location>
</feature>
<evidence type="ECO:0000256" key="6">
    <source>
        <dbReference type="PROSITE-ProRule" id="PRU01024"/>
    </source>
</evidence>
<comment type="catalytic activity">
    <reaction evidence="5">
        <text>uridine(54) in tRNA + S-adenosyl-L-methionine = 5-methyluridine(54) in tRNA + S-adenosyl-L-homocysteine + H(+)</text>
        <dbReference type="Rhea" id="RHEA:42712"/>
        <dbReference type="Rhea" id="RHEA-COMP:10167"/>
        <dbReference type="Rhea" id="RHEA-COMP:10193"/>
        <dbReference type="ChEBI" id="CHEBI:15378"/>
        <dbReference type="ChEBI" id="CHEBI:57856"/>
        <dbReference type="ChEBI" id="CHEBI:59789"/>
        <dbReference type="ChEBI" id="CHEBI:65315"/>
        <dbReference type="ChEBI" id="CHEBI:74447"/>
        <dbReference type="EC" id="2.1.1.35"/>
    </reaction>
</comment>
<evidence type="ECO:0000256" key="7">
    <source>
        <dbReference type="PROSITE-ProRule" id="PRU10015"/>
    </source>
</evidence>
<keyword evidence="4 5" id="KW-0819">tRNA processing</keyword>
<evidence type="ECO:0000256" key="5">
    <source>
        <dbReference type="HAMAP-Rule" id="MF_01011"/>
    </source>
</evidence>
<dbReference type="Gene3D" id="2.40.50.1070">
    <property type="match status" value="1"/>
</dbReference>
<evidence type="ECO:0000256" key="1">
    <source>
        <dbReference type="ARBA" id="ARBA00022603"/>
    </source>
</evidence>
<dbReference type="InterPro" id="IPR010280">
    <property type="entry name" value="U5_MeTrfase_fam"/>
</dbReference>
<evidence type="ECO:0000256" key="3">
    <source>
        <dbReference type="ARBA" id="ARBA00022691"/>
    </source>
</evidence>
<dbReference type="RefSeq" id="WP_189416885.1">
    <property type="nucleotide sequence ID" value="NZ_BMYZ01000001.1"/>
</dbReference>
<dbReference type="Proteomes" id="UP000619761">
    <property type="component" value="Unassembled WGS sequence"/>
</dbReference>
<comment type="catalytic activity">
    <reaction evidence="5">
        <text>uridine(341) in tmRNA + S-adenosyl-L-methionine = 5-methyluridine(341) in tmRNA + S-adenosyl-L-homocysteine + H(+)</text>
        <dbReference type="Rhea" id="RHEA:43612"/>
        <dbReference type="Rhea" id="RHEA-COMP:10630"/>
        <dbReference type="Rhea" id="RHEA-COMP:10631"/>
        <dbReference type="ChEBI" id="CHEBI:15378"/>
        <dbReference type="ChEBI" id="CHEBI:57856"/>
        <dbReference type="ChEBI" id="CHEBI:59789"/>
        <dbReference type="ChEBI" id="CHEBI:65315"/>
        <dbReference type="ChEBI" id="CHEBI:74447"/>
    </reaction>
</comment>
<comment type="similarity">
    <text evidence="5">Belongs to the class I-like SAM-binding methyltransferase superfamily. RNA M5U methyltransferase family. TrmA subfamily.</text>
</comment>
<comment type="function">
    <text evidence="5">Dual-specificity methyltransferase that catalyzes the formation of 5-methyluridine at position 54 (m5U54) in all tRNAs, and that of position 341 (m5U341) in tmRNA (transfer-mRNA).</text>
</comment>
<dbReference type="InterPro" id="IPR030390">
    <property type="entry name" value="MeTrfase_TrmA_AS"/>
</dbReference>
<feature type="binding site" evidence="5 6">
    <location>
        <position position="214"/>
    </location>
    <ligand>
        <name>S-adenosyl-L-methionine</name>
        <dbReference type="ChEBI" id="CHEBI:59789"/>
    </ligand>
</feature>
<dbReference type="Pfam" id="PF05958">
    <property type="entry name" value="tRNA_U5-meth_tr"/>
    <property type="match status" value="1"/>
</dbReference>
<feature type="active site" evidence="7">
    <location>
        <position position="320"/>
    </location>
</feature>
<dbReference type="PROSITE" id="PS01231">
    <property type="entry name" value="TRMA_2"/>
    <property type="match status" value="1"/>
</dbReference>
<keyword evidence="3 5" id="KW-0949">S-adenosyl-L-methionine</keyword>
<keyword evidence="1 5" id="KW-0489">Methyltransferase</keyword>
<keyword evidence="2 5" id="KW-0808">Transferase</keyword>
<comment type="caution">
    <text evidence="8">The sequence shown here is derived from an EMBL/GenBank/DDBJ whole genome shotgun (WGS) entry which is preliminary data.</text>
</comment>
<evidence type="ECO:0000256" key="4">
    <source>
        <dbReference type="ARBA" id="ARBA00022694"/>
    </source>
</evidence>
<dbReference type="PANTHER" id="PTHR47790">
    <property type="entry name" value="TRNA/TMRNA (URACIL-C(5))-METHYLTRANSFERASE"/>
    <property type="match status" value="1"/>
</dbReference>
<proteinExistence type="inferred from homology"/>
<feature type="binding site" evidence="5 6">
    <location>
        <position position="186"/>
    </location>
    <ligand>
        <name>S-adenosyl-L-methionine</name>
        <dbReference type="ChEBI" id="CHEBI:59789"/>
    </ligand>
</feature>
<accession>A0ABQ3B0B6</accession>
<organism evidence="8 9">
    <name type="scientific">Cellvibrio zantedeschiae</name>
    <dbReference type="NCBI Taxonomy" id="1237077"/>
    <lineage>
        <taxon>Bacteria</taxon>
        <taxon>Pseudomonadati</taxon>
        <taxon>Pseudomonadota</taxon>
        <taxon>Gammaproteobacteria</taxon>
        <taxon>Cellvibrionales</taxon>
        <taxon>Cellvibrionaceae</taxon>
        <taxon>Cellvibrio</taxon>
    </lineage>
</organism>
<keyword evidence="9" id="KW-1185">Reference proteome</keyword>
<dbReference type="HAMAP" id="MF_01011">
    <property type="entry name" value="RNA_methyltr_TrmA"/>
    <property type="match status" value="1"/>
</dbReference>